<protein>
    <submittedName>
        <fullName evidence="2">Uncharacterized protein</fullName>
    </submittedName>
</protein>
<keyword evidence="1" id="KW-0472">Membrane</keyword>
<reference evidence="2 3" key="1">
    <citation type="submission" date="2016-10" db="EMBL/GenBank/DDBJ databases">
        <authorList>
            <person name="de Groot N.N."/>
        </authorList>
    </citation>
    <scope>NUCLEOTIDE SEQUENCE [LARGE SCALE GENOMIC DNA]</scope>
    <source>
        <strain evidence="2 3">A-4</strain>
    </source>
</reference>
<evidence type="ECO:0000256" key="1">
    <source>
        <dbReference type="SAM" id="Phobius"/>
    </source>
</evidence>
<keyword evidence="1" id="KW-1133">Transmembrane helix</keyword>
<keyword evidence="3" id="KW-1185">Reference proteome</keyword>
<dbReference type="EMBL" id="FMXP01000037">
    <property type="protein sequence ID" value="SDB43363.1"/>
    <property type="molecule type" value="Genomic_DNA"/>
</dbReference>
<dbReference type="AlphaFoldDB" id="A0A1G6DDY3"/>
<name>A0A1G6DDY3_9STRE</name>
<dbReference type="RefSeq" id="WP_074486632.1">
    <property type="nucleotide sequence ID" value="NZ_FMXP01000037.1"/>
</dbReference>
<dbReference type="Proteomes" id="UP000182508">
    <property type="component" value="Unassembled WGS sequence"/>
</dbReference>
<sequence>MMDKDELVQEYIKWSEIANQTHMSDDATTAKSRGAGKEDVNSMTTTLKVGIIVSALLVAFYLFYSMKR</sequence>
<feature type="transmembrane region" description="Helical" evidence="1">
    <location>
        <begin position="46"/>
        <end position="64"/>
    </location>
</feature>
<keyword evidence="1" id="KW-0812">Transmembrane</keyword>
<organism evidence="2 3">
    <name type="scientific">Streptococcus henryi</name>
    <dbReference type="NCBI Taxonomy" id="439219"/>
    <lineage>
        <taxon>Bacteria</taxon>
        <taxon>Bacillati</taxon>
        <taxon>Bacillota</taxon>
        <taxon>Bacilli</taxon>
        <taxon>Lactobacillales</taxon>
        <taxon>Streptococcaceae</taxon>
        <taxon>Streptococcus</taxon>
    </lineage>
</organism>
<evidence type="ECO:0000313" key="2">
    <source>
        <dbReference type="EMBL" id="SDB43363.1"/>
    </source>
</evidence>
<evidence type="ECO:0000313" key="3">
    <source>
        <dbReference type="Proteomes" id="UP000182508"/>
    </source>
</evidence>
<accession>A0A1G6DDY3</accession>
<proteinExistence type="predicted"/>
<gene>
    <name evidence="2" type="ORF">SAMN02910293_02143</name>
</gene>